<accession>A0A0D6LXE6</accession>
<dbReference type="InterPro" id="IPR008737">
    <property type="entry name" value="DUF1758"/>
</dbReference>
<organism evidence="2 3">
    <name type="scientific">Ancylostoma ceylanicum</name>
    <dbReference type="NCBI Taxonomy" id="53326"/>
    <lineage>
        <taxon>Eukaryota</taxon>
        <taxon>Metazoa</taxon>
        <taxon>Ecdysozoa</taxon>
        <taxon>Nematoda</taxon>
        <taxon>Chromadorea</taxon>
        <taxon>Rhabditida</taxon>
        <taxon>Rhabditina</taxon>
        <taxon>Rhabditomorpha</taxon>
        <taxon>Strongyloidea</taxon>
        <taxon>Ancylostomatidae</taxon>
        <taxon>Ancylostomatinae</taxon>
        <taxon>Ancylostoma</taxon>
    </lineage>
</organism>
<dbReference type="Pfam" id="PF05585">
    <property type="entry name" value="DUF1758"/>
    <property type="match status" value="1"/>
</dbReference>
<reference evidence="2 3" key="1">
    <citation type="submission" date="2013-05" db="EMBL/GenBank/DDBJ databases">
        <title>Draft genome of the parasitic nematode Anyclostoma ceylanicum.</title>
        <authorList>
            <person name="Mitreva M."/>
        </authorList>
    </citation>
    <scope>NUCLEOTIDE SEQUENCE [LARGE SCALE GENOMIC DNA]</scope>
</reference>
<keyword evidence="3" id="KW-1185">Reference proteome</keyword>
<dbReference type="AlphaFoldDB" id="A0A0D6LXE6"/>
<name>A0A0D6LXE6_9BILA</name>
<evidence type="ECO:0000313" key="2">
    <source>
        <dbReference type="EMBL" id="EPB75863.1"/>
    </source>
</evidence>
<feature type="domain" description="DUF1758" evidence="1">
    <location>
        <begin position="17"/>
        <end position="158"/>
    </location>
</feature>
<sequence>MIFNGAAWDYQPVTLPLDSGAQKNLIKSGTSEDLNLRITGPTSFTTSGMGEIQQVFNSNEAQITWNGINSSKKLENLPVHTKEKLTTSLTTAELSEADLNFISTSDIVVAQQTLARTSVSPDILIGQDPLNTVIDYGNPVLTLPSGLILTPTVFGYTIFGTNLITTKPAAAEIHLSKLMNKVRYQDEKRSIFDNSSFLPLIEILTPQKPLATFVPLTEVVP</sequence>
<dbReference type="EMBL" id="KE124884">
    <property type="protein sequence ID" value="EPB75863.1"/>
    <property type="molecule type" value="Genomic_DNA"/>
</dbReference>
<evidence type="ECO:0000313" key="3">
    <source>
        <dbReference type="Proteomes" id="UP000054495"/>
    </source>
</evidence>
<dbReference type="Proteomes" id="UP000054495">
    <property type="component" value="Unassembled WGS sequence"/>
</dbReference>
<gene>
    <name evidence="2" type="ORF">ANCCEY_05023</name>
</gene>
<proteinExistence type="predicted"/>
<evidence type="ECO:0000259" key="1">
    <source>
        <dbReference type="Pfam" id="PF05585"/>
    </source>
</evidence>
<protein>
    <recommendedName>
        <fullName evidence="1">DUF1758 domain-containing protein</fullName>
    </recommendedName>
</protein>